<proteinExistence type="predicted"/>
<feature type="transmembrane region" description="Helical" evidence="1">
    <location>
        <begin position="41"/>
        <end position="59"/>
    </location>
</feature>
<dbReference type="Proteomes" id="UP000252100">
    <property type="component" value="Chromosome"/>
</dbReference>
<gene>
    <name evidence="2" type="ORF">DT065_07875</name>
</gene>
<dbReference type="AlphaFoldDB" id="A0A345BYB9"/>
<evidence type="ECO:0008006" key="4">
    <source>
        <dbReference type="Google" id="ProtNLM"/>
    </source>
</evidence>
<evidence type="ECO:0000313" key="2">
    <source>
        <dbReference type="EMBL" id="AXF55950.1"/>
    </source>
</evidence>
<accession>A0A345BYB9</accession>
<organism evidence="2 3">
    <name type="scientific">Salicibibacter kimchii</name>
    <dbReference type="NCBI Taxonomy" id="2099786"/>
    <lineage>
        <taxon>Bacteria</taxon>
        <taxon>Bacillati</taxon>
        <taxon>Bacillota</taxon>
        <taxon>Bacilli</taxon>
        <taxon>Bacillales</taxon>
        <taxon>Bacillaceae</taxon>
        <taxon>Salicibibacter</taxon>
    </lineage>
</organism>
<dbReference type="Pfam" id="PF14007">
    <property type="entry name" value="YtpI"/>
    <property type="match status" value="1"/>
</dbReference>
<reference evidence="2 3" key="1">
    <citation type="journal article" date="2018" name="J. Microbiol.">
        <title>Salicibibacter kimchii gen. nov., sp. nov., a moderately halophilic and alkalitolerant bacterium in the family Bacillaceae, isolated from kimchi.</title>
        <authorList>
            <person name="Jang J.Y."/>
            <person name="Oh Y.J."/>
            <person name="Lim S.K."/>
            <person name="Park H.K."/>
            <person name="Lee C."/>
            <person name="Kim J.Y."/>
            <person name="Lee M.A."/>
            <person name="Choi H.J."/>
        </authorList>
    </citation>
    <scope>NUCLEOTIDE SEQUENCE [LARGE SCALE GENOMIC DNA]</scope>
    <source>
        <strain evidence="2 3">NKC1-1</strain>
    </source>
</reference>
<keyword evidence="1" id="KW-1133">Transmembrane helix</keyword>
<protein>
    <recommendedName>
        <fullName evidence="4">YtpI-like protein</fullName>
    </recommendedName>
</protein>
<feature type="transmembrane region" description="Helical" evidence="1">
    <location>
        <begin position="6"/>
        <end position="21"/>
    </location>
</feature>
<keyword evidence="1" id="KW-0472">Membrane</keyword>
<dbReference type="EMBL" id="CP031092">
    <property type="protein sequence ID" value="AXF55950.1"/>
    <property type="molecule type" value="Genomic_DNA"/>
</dbReference>
<evidence type="ECO:0000313" key="3">
    <source>
        <dbReference type="Proteomes" id="UP000252100"/>
    </source>
</evidence>
<sequence>MTIAVPVVMAISIALYVYNKFKRFRASGGATKQWYQTKAMIALGVFILAPGLLFMFPPIWGVVEFIVGLVFSLLGLVYVIYGIKYYKKALPFAKEESEATRVSGNER</sequence>
<evidence type="ECO:0000256" key="1">
    <source>
        <dbReference type="SAM" id="Phobius"/>
    </source>
</evidence>
<dbReference type="RefSeq" id="WP_114372295.1">
    <property type="nucleotide sequence ID" value="NZ_CP031092.1"/>
</dbReference>
<keyword evidence="3" id="KW-1185">Reference proteome</keyword>
<keyword evidence="1" id="KW-0812">Transmembrane</keyword>
<feature type="transmembrane region" description="Helical" evidence="1">
    <location>
        <begin position="65"/>
        <end position="83"/>
    </location>
</feature>
<dbReference type="InterPro" id="IPR025618">
    <property type="entry name" value="YtpI"/>
</dbReference>
<dbReference type="KEGG" id="rue:DT065_07875"/>
<dbReference type="OrthoDB" id="2453019at2"/>
<name>A0A345BYB9_9BACI</name>